<evidence type="ECO:0000256" key="3">
    <source>
        <dbReference type="SAM" id="Phobius"/>
    </source>
</evidence>
<organism evidence="5 6">
    <name type="scientific">Pseudoclavibacter albus</name>
    <dbReference type="NCBI Taxonomy" id="272241"/>
    <lineage>
        <taxon>Bacteria</taxon>
        <taxon>Bacillati</taxon>
        <taxon>Actinomycetota</taxon>
        <taxon>Actinomycetes</taxon>
        <taxon>Micrococcales</taxon>
        <taxon>Microbacteriaceae</taxon>
        <taxon>Pseudoclavibacter</taxon>
    </lineage>
</organism>
<evidence type="ECO:0000313" key="6">
    <source>
        <dbReference type="Proteomes" id="UP001525379"/>
    </source>
</evidence>
<feature type="region of interest" description="Disordered" evidence="2">
    <location>
        <begin position="1"/>
        <end position="22"/>
    </location>
</feature>
<dbReference type="Gene3D" id="3.40.630.190">
    <property type="entry name" value="LCP protein"/>
    <property type="match status" value="1"/>
</dbReference>
<dbReference type="InterPro" id="IPR004474">
    <property type="entry name" value="LytR_CpsA_psr"/>
</dbReference>
<sequence>MTSSTPRRAMRDTASSRRAAPKVGIARHGRLKQVTPVGSIAKFVGIAAAVLATSALILGTIVFVKFRTNLDIIPAQPGEDAPVQATQVEGGVNILLVGSDDRTGQGEEFGEGLDEASGRLNDVNMVIHLSQDLSHAEVVSIPRDTIIDTPACTSDDGEDIEAQSFVPINSVLGTGGMNCVIKSVEAFSGLDIHHAAMVKFRGVIEMSNAVGGVPVCVSEPINDTYVGLQLDAGDHTLQGEDALKFLRTRHGVGDGSDLARISNQQVFLSSLIRTIKSNDTLTNPVRLYGLAQAVTQNMTLTQSLNDVNTLMGLAQSVAKIPTENISFISLPVVESASVPGKVEPLDGEDDALWSMLKDDRSFADAKPEPTAAGPSTDPSMQSDDTLTSPEETTVPEDDVTGDTATSSPTPTGAPDVQHLNANKVTCANANTFG</sequence>
<dbReference type="EMBL" id="JALXSQ010000008">
    <property type="protein sequence ID" value="MCT2042357.1"/>
    <property type="molecule type" value="Genomic_DNA"/>
</dbReference>
<protein>
    <submittedName>
        <fullName evidence="5">LCP family protein</fullName>
    </submittedName>
</protein>
<evidence type="ECO:0000256" key="1">
    <source>
        <dbReference type="ARBA" id="ARBA00006068"/>
    </source>
</evidence>
<evidence type="ECO:0000259" key="4">
    <source>
        <dbReference type="Pfam" id="PF03816"/>
    </source>
</evidence>
<gene>
    <name evidence="5" type="ORF">M3D15_03245</name>
</gene>
<keyword evidence="3" id="KW-1133">Transmembrane helix</keyword>
<feature type="transmembrane region" description="Helical" evidence="3">
    <location>
        <begin position="40"/>
        <end position="64"/>
    </location>
</feature>
<feature type="domain" description="Cell envelope-related transcriptional attenuator" evidence="4">
    <location>
        <begin position="121"/>
        <end position="276"/>
    </location>
</feature>
<feature type="region of interest" description="Disordered" evidence="2">
    <location>
        <begin position="361"/>
        <end position="420"/>
    </location>
</feature>
<keyword evidence="3" id="KW-0472">Membrane</keyword>
<feature type="compositionally biased region" description="Polar residues" evidence="2">
    <location>
        <begin position="376"/>
        <end position="391"/>
    </location>
</feature>
<reference evidence="5 6" key="1">
    <citation type="submission" date="2022-04" db="EMBL/GenBank/DDBJ databases">
        <title>Human microbiome associated bacterial genomes.</title>
        <authorList>
            <person name="Sandstrom S."/>
            <person name="Salamzade R."/>
            <person name="Kalan L.R."/>
        </authorList>
    </citation>
    <scope>NUCLEOTIDE SEQUENCE [LARGE SCALE GENOMIC DNA]</scope>
    <source>
        <strain evidence="6">p3-SID1799</strain>
    </source>
</reference>
<proteinExistence type="inferred from homology"/>
<dbReference type="RefSeq" id="WP_260103903.1">
    <property type="nucleotide sequence ID" value="NZ_JALXSQ010000008.1"/>
</dbReference>
<accession>A0ABT2HVM3</accession>
<evidence type="ECO:0000313" key="5">
    <source>
        <dbReference type="EMBL" id="MCT2042357.1"/>
    </source>
</evidence>
<dbReference type="PANTHER" id="PTHR33392">
    <property type="entry name" value="POLYISOPRENYL-TEICHOIC ACID--PEPTIDOGLYCAN TEICHOIC ACID TRANSFERASE TAGU"/>
    <property type="match status" value="1"/>
</dbReference>
<dbReference type="Pfam" id="PF03816">
    <property type="entry name" value="LytR_cpsA_psr"/>
    <property type="match status" value="1"/>
</dbReference>
<feature type="compositionally biased region" description="Low complexity" evidence="2">
    <location>
        <begin position="401"/>
        <end position="415"/>
    </location>
</feature>
<comment type="similarity">
    <text evidence="1">Belongs to the LytR/CpsA/Psr (LCP) family.</text>
</comment>
<dbReference type="NCBIfam" id="TIGR00350">
    <property type="entry name" value="lytR_cpsA_psr"/>
    <property type="match status" value="1"/>
</dbReference>
<dbReference type="Proteomes" id="UP001525379">
    <property type="component" value="Unassembled WGS sequence"/>
</dbReference>
<name>A0ABT2HVM3_9MICO</name>
<keyword evidence="3" id="KW-0812">Transmembrane</keyword>
<dbReference type="PANTHER" id="PTHR33392:SF6">
    <property type="entry name" value="POLYISOPRENYL-TEICHOIC ACID--PEPTIDOGLYCAN TEICHOIC ACID TRANSFERASE TAGU"/>
    <property type="match status" value="1"/>
</dbReference>
<comment type="caution">
    <text evidence="5">The sequence shown here is derived from an EMBL/GenBank/DDBJ whole genome shotgun (WGS) entry which is preliminary data.</text>
</comment>
<dbReference type="InterPro" id="IPR050922">
    <property type="entry name" value="LytR/CpsA/Psr_CW_biosynth"/>
</dbReference>
<keyword evidence="6" id="KW-1185">Reference proteome</keyword>
<evidence type="ECO:0000256" key="2">
    <source>
        <dbReference type="SAM" id="MobiDB-lite"/>
    </source>
</evidence>